<keyword evidence="5 6" id="KW-0804">Transcription</keyword>
<dbReference type="HAMAP" id="MF_01131">
    <property type="entry name" value="Rex"/>
    <property type="match status" value="1"/>
</dbReference>
<gene>
    <name evidence="6" type="primary">rex</name>
    <name evidence="8" type="ordered locus">MROS_0637</name>
</gene>
<dbReference type="GO" id="GO:0045892">
    <property type="term" value="P:negative regulation of DNA-templated transcription"/>
    <property type="evidence" value="ECO:0007669"/>
    <property type="project" value="InterPro"/>
</dbReference>
<dbReference type="Pfam" id="PF06971">
    <property type="entry name" value="Put_DNA-bind_N"/>
    <property type="match status" value="1"/>
</dbReference>
<dbReference type="InterPro" id="IPR036388">
    <property type="entry name" value="WH-like_DNA-bd_sf"/>
</dbReference>
<dbReference type="HOGENOM" id="CLU_061534_1_0_10"/>
<dbReference type="STRING" id="1191523.MROS_0637"/>
<organism evidence="8 9">
    <name type="scientific">Melioribacter roseus (strain DSM 23840 / JCM 17771 / VKM B-2668 / P3M-2)</name>
    <dbReference type="NCBI Taxonomy" id="1191523"/>
    <lineage>
        <taxon>Bacteria</taxon>
        <taxon>Pseudomonadati</taxon>
        <taxon>Ignavibacteriota</taxon>
        <taxon>Ignavibacteria</taxon>
        <taxon>Ignavibacteriales</taxon>
        <taxon>Melioribacteraceae</taxon>
        <taxon>Melioribacter</taxon>
    </lineage>
</organism>
<dbReference type="InterPro" id="IPR022876">
    <property type="entry name" value="Tscrpt_rep_Rex"/>
</dbReference>
<dbReference type="InterPro" id="IPR009718">
    <property type="entry name" value="Rex_DNA-bd_C_dom"/>
</dbReference>
<reference evidence="8 9" key="1">
    <citation type="journal article" date="2013" name="PLoS ONE">
        <title>Genomic analysis of Melioribacter roseus, facultatively anaerobic organotrophic bacterium representing a novel deep lineage within Bacteriodetes/Chlorobi group.</title>
        <authorList>
            <person name="Kadnikov V.V."/>
            <person name="Mardanov A.V."/>
            <person name="Podosokorskaya O.A."/>
            <person name="Gavrilov S.N."/>
            <person name="Kublanov I.V."/>
            <person name="Beletsky A.V."/>
            <person name="Bonch-Osmolovskaya E.A."/>
            <person name="Ravin N.V."/>
        </authorList>
    </citation>
    <scope>NUCLEOTIDE SEQUENCE [LARGE SCALE GENOMIC DNA]</scope>
    <source>
        <strain evidence="9">JCM 17771 / P3M-2</strain>
    </source>
</reference>
<proteinExistence type="inferred from homology"/>
<dbReference type="eggNOG" id="COG2344">
    <property type="taxonomic scope" value="Bacteria"/>
</dbReference>
<dbReference type="NCBIfam" id="NF003996">
    <property type="entry name" value="PRK05472.2-5"/>
    <property type="match status" value="1"/>
</dbReference>
<dbReference type="AlphaFoldDB" id="I6Z403"/>
<evidence type="ECO:0000256" key="2">
    <source>
        <dbReference type="ARBA" id="ARBA00022491"/>
    </source>
</evidence>
<dbReference type="SMART" id="SM00881">
    <property type="entry name" value="CoA_binding"/>
    <property type="match status" value="1"/>
</dbReference>
<dbReference type="NCBIfam" id="NF003994">
    <property type="entry name" value="PRK05472.2-3"/>
    <property type="match status" value="1"/>
</dbReference>
<dbReference type="GO" id="GO:0003700">
    <property type="term" value="F:DNA-binding transcription factor activity"/>
    <property type="evidence" value="ECO:0007669"/>
    <property type="project" value="UniProtKB-UniRule"/>
</dbReference>
<dbReference type="Pfam" id="PF02629">
    <property type="entry name" value="CoA_binding"/>
    <property type="match status" value="1"/>
</dbReference>
<keyword evidence="2 6" id="KW-0678">Repressor</keyword>
<dbReference type="GO" id="GO:0003677">
    <property type="term" value="F:DNA binding"/>
    <property type="evidence" value="ECO:0007669"/>
    <property type="project" value="UniProtKB-UniRule"/>
</dbReference>
<dbReference type="InterPro" id="IPR036291">
    <property type="entry name" value="NAD(P)-bd_dom_sf"/>
</dbReference>
<comment type="subunit">
    <text evidence="6">Homodimer.</text>
</comment>
<evidence type="ECO:0000259" key="7">
    <source>
        <dbReference type="SMART" id="SM00881"/>
    </source>
</evidence>
<dbReference type="Proteomes" id="UP000009011">
    <property type="component" value="Chromosome"/>
</dbReference>
<dbReference type="Gene3D" id="3.40.50.720">
    <property type="entry name" value="NAD(P)-binding Rossmann-like Domain"/>
    <property type="match status" value="1"/>
</dbReference>
<comment type="function">
    <text evidence="6">Modulates transcription in response to changes in cellular NADH/NAD(+) redox state.</text>
</comment>
<dbReference type="PANTHER" id="PTHR35786:SF1">
    <property type="entry name" value="REDOX-SENSING TRANSCRIPTIONAL REPRESSOR REX 1"/>
    <property type="match status" value="1"/>
</dbReference>
<dbReference type="SUPFAM" id="SSF51735">
    <property type="entry name" value="NAD(P)-binding Rossmann-fold domains"/>
    <property type="match status" value="1"/>
</dbReference>
<feature type="domain" description="CoA-binding" evidence="7">
    <location>
        <begin position="84"/>
        <end position="184"/>
    </location>
</feature>
<evidence type="ECO:0000256" key="4">
    <source>
        <dbReference type="ARBA" id="ARBA00023125"/>
    </source>
</evidence>
<evidence type="ECO:0000313" key="8">
    <source>
        <dbReference type="EMBL" id="AFN73880.1"/>
    </source>
</evidence>
<accession>I6Z403</accession>
<name>I6Z403_MELRP</name>
<comment type="subcellular location">
    <subcellularLocation>
        <location evidence="6">Cytoplasm</location>
    </subcellularLocation>
</comment>
<evidence type="ECO:0000313" key="9">
    <source>
        <dbReference type="Proteomes" id="UP000009011"/>
    </source>
</evidence>
<comment type="similarity">
    <text evidence="6">Belongs to the transcriptional regulatory Rex family.</text>
</comment>
<keyword evidence="1 6" id="KW-0963">Cytoplasm</keyword>
<keyword evidence="9" id="KW-1185">Reference proteome</keyword>
<keyword evidence="6" id="KW-0520">NAD</keyword>
<dbReference type="InterPro" id="IPR036390">
    <property type="entry name" value="WH_DNA-bd_sf"/>
</dbReference>
<dbReference type="PATRIC" id="fig|1191523.3.peg.665"/>
<protein>
    <recommendedName>
        <fullName evidence="6">Redox-sensing transcriptional repressor Rex</fullName>
    </recommendedName>
</protein>
<feature type="DNA-binding region" description="H-T-H motif" evidence="6">
    <location>
        <begin position="20"/>
        <end position="59"/>
    </location>
</feature>
<dbReference type="InterPro" id="IPR003781">
    <property type="entry name" value="CoA-bd"/>
</dbReference>
<dbReference type="SUPFAM" id="SSF46785">
    <property type="entry name" value="Winged helix' DNA-binding domain"/>
    <property type="match status" value="1"/>
</dbReference>
<evidence type="ECO:0000256" key="3">
    <source>
        <dbReference type="ARBA" id="ARBA00023015"/>
    </source>
</evidence>
<dbReference type="RefSeq" id="WP_014855317.1">
    <property type="nucleotide sequence ID" value="NC_018178.1"/>
</dbReference>
<feature type="binding site" evidence="6">
    <location>
        <begin position="94"/>
        <end position="99"/>
    </location>
    <ligand>
        <name>NAD(+)</name>
        <dbReference type="ChEBI" id="CHEBI:57540"/>
    </ligand>
</feature>
<dbReference type="PANTHER" id="PTHR35786">
    <property type="entry name" value="REDOX-SENSING TRANSCRIPTIONAL REPRESSOR REX"/>
    <property type="match status" value="1"/>
</dbReference>
<evidence type="ECO:0000256" key="6">
    <source>
        <dbReference type="HAMAP-Rule" id="MF_01131"/>
    </source>
</evidence>
<dbReference type="GO" id="GO:0005737">
    <property type="term" value="C:cytoplasm"/>
    <property type="evidence" value="ECO:0007669"/>
    <property type="project" value="UniProtKB-SubCell"/>
</dbReference>
<evidence type="ECO:0000256" key="1">
    <source>
        <dbReference type="ARBA" id="ARBA00022490"/>
    </source>
</evidence>
<dbReference type="GO" id="GO:0051775">
    <property type="term" value="P:response to redox state"/>
    <property type="evidence" value="ECO:0007669"/>
    <property type="project" value="InterPro"/>
</dbReference>
<dbReference type="KEGG" id="mro:MROS_0637"/>
<sequence>MVLEKETITIPEPTLKRLPRYIDILRNLTGKGEEYVSSSFIASALDLDPIQVRKDLSITGIVGKPKLGFEVKELLQSLLNALNWNNKNEAFLVGAGSLGSALLGYKGFKEYGLEIVAAFDNDPKKIGKRIDGIKILPVGKLTEMAERMHIHLGIITAPAEAAQEIADMLIEGGVIGIWNFAPVHLKVPANIIVENAQLSQSLAVLTHKLSKASII</sequence>
<dbReference type="NCBIfam" id="NF003995">
    <property type="entry name" value="PRK05472.2-4"/>
    <property type="match status" value="1"/>
</dbReference>
<evidence type="ECO:0000256" key="5">
    <source>
        <dbReference type="ARBA" id="ARBA00023163"/>
    </source>
</evidence>
<keyword evidence="3 6" id="KW-0805">Transcription regulation</keyword>
<dbReference type="OrthoDB" id="9784760at2"/>
<dbReference type="Gene3D" id="1.10.10.10">
    <property type="entry name" value="Winged helix-like DNA-binding domain superfamily/Winged helix DNA-binding domain"/>
    <property type="match status" value="1"/>
</dbReference>
<keyword evidence="4 6" id="KW-0238">DNA-binding</keyword>
<dbReference type="EMBL" id="CP003557">
    <property type="protein sequence ID" value="AFN73880.1"/>
    <property type="molecule type" value="Genomic_DNA"/>
</dbReference>